<proteinExistence type="predicted"/>
<keyword evidence="1" id="KW-1185">Reference proteome</keyword>
<dbReference type="AlphaFoldDB" id="A0A915HP51"/>
<sequence length="78" mass="8749">MHNLLSAQGVRSGISKSTLHDKYKCNHSNKVGHPMVFTQEEELAFIDVVIKVAEWGFPLSILDLKHIVKGYLDRAGTE</sequence>
<accession>A0A915HP51</accession>
<reference evidence="2" key="1">
    <citation type="submission" date="2022-11" db="UniProtKB">
        <authorList>
            <consortium name="WormBaseParasite"/>
        </authorList>
    </citation>
    <scope>IDENTIFICATION</scope>
</reference>
<dbReference type="WBParaSite" id="nRc.2.0.1.t03132-RA">
    <property type="protein sequence ID" value="nRc.2.0.1.t03132-RA"/>
    <property type="gene ID" value="nRc.2.0.1.g03132"/>
</dbReference>
<dbReference type="Proteomes" id="UP000887565">
    <property type="component" value="Unplaced"/>
</dbReference>
<evidence type="ECO:0000313" key="2">
    <source>
        <dbReference type="WBParaSite" id="nRc.2.0.1.t03132-RA"/>
    </source>
</evidence>
<name>A0A915HP51_ROMCU</name>
<evidence type="ECO:0000313" key="1">
    <source>
        <dbReference type="Proteomes" id="UP000887565"/>
    </source>
</evidence>
<protein>
    <submittedName>
        <fullName evidence="2">Uncharacterized protein</fullName>
    </submittedName>
</protein>
<organism evidence="1 2">
    <name type="scientific">Romanomermis culicivorax</name>
    <name type="common">Nematode worm</name>
    <dbReference type="NCBI Taxonomy" id="13658"/>
    <lineage>
        <taxon>Eukaryota</taxon>
        <taxon>Metazoa</taxon>
        <taxon>Ecdysozoa</taxon>
        <taxon>Nematoda</taxon>
        <taxon>Enoplea</taxon>
        <taxon>Dorylaimia</taxon>
        <taxon>Mermithida</taxon>
        <taxon>Mermithoidea</taxon>
        <taxon>Mermithidae</taxon>
        <taxon>Romanomermis</taxon>
    </lineage>
</organism>